<keyword evidence="7 9" id="KW-0496">Mitochondrion</keyword>
<evidence type="ECO:0000256" key="3">
    <source>
        <dbReference type="ARBA" id="ARBA00022448"/>
    </source>
</evidence>
<comment type="subcellular location">
    <subcellularLocation>
        <location evidence="1 9">Mitochondrion inner membrane</location>
        <topology evidence="1 9">Multi-pass membrane protein</topology>
    </subcellularLocation>
</comment>
<evidence type="ECO:0000256" key="5">
    <source>
        <dbReference type="ARBA" id="ARBA00022792"/>
    </source>
</evidence>
<sequence length="419" mass="46243">MKNLYRRKGTVHPSPPLISDHLAFLPATILTLAAALSPEDREVLAYLISCSSTGSFSGHQKTNTHKKLLTTSTSSGDHPPSFTCNCFRCYTSYWVRWDSSPSRQTIHEIIDAFEEEQLGGQSKREKSRRERRKRGSKRLGESLKGTDSVAGLNYKDELGESESVEENIISVCGGEDCVEGEEEAEKGSSSSPLFFPNPPTSLLHHSSATTSITRCRLHSRQKTHPSFSLCTYNCNAVAVHFWAPTFKWGISIANLADSSKPPEKLSYPQQVAVTATGLIWSRYSMVINPFHPCCLDIYALLGSRICASALDLDLAFLAKYALPGGNSSSRWQKAAAGKLVEFLVEIFDIFVMVIGSINNVPIFPLSIISGMITIPREKLLLPRNDDEKTIKDLKSVLVMRPFCGVASPKIKFLVVCFSA</sequence>
<evidence type="ECO:0000256" key="2">
    <source>
        <dbReference type="ARBA" id="ARBA00006416"/>
    </source>
</evidence>
<evidence type="ECO:0000256" key="7">
    <source>
        <dbReference type="ARBA" id="ARBA00023128"/>
    </source>
</evidence>
<dbReference type="AlphaFoldDB" id="A0A834HCY3"/>
<evidence type="ECO:0000256" key="10">
    <source>
        <dbReference type="SAM" id="MobiDB-lite"/>
    </source>
</evidence>
<gene>
    <name evidence="11" type="ORF">RHSIM_Rhsim02G0104000</name>
</gene>
<keyword evidence="4" id="KW-0812">Transmembrane</keyword>
<evidence type="ECO:0000313" key="12">
    <source>
        <dbReference type="Proteomes" id="UP000626092"/>
    </source>
</evidence>
<dbReference type="Proteomes" id="UP000626092">
    <property type="component" value="Unassembled WGS sequence"/>
</dbReference>
<reference evidence="11" key="1">
    <citation type="submission" date="2019-11" db="EMBL/GenBank/DDBJ databases">
        <authorList>
            <person name="Liu Y."/>
            <person name="Hou J."/>
            <person name="Li T.-Q."/>
            <person name="Guan C.-H."/>
            <person name="Wu X."/>
            <person name="Wu H.-Z."/>
            <person name="Ling F."/>
            <person name="Zhang R."/>
            <person name="Shi X.-G."/>
            <person name="Ren J.-P."/>
            <person name="Chen E.-F."/>
            <person name="Sun J.-M."/>
        </authorList>
    </citation>
    <scope>NUCLEOTIDE SEQUENCE</scope>
    <source>
        <strain evidence="11">Adult_tree_wgs_1</strain>
        <tissue evidence="11">Leaves</tissue>
    </source>
</reference>
<dbReference type="PANTHER" id="PTHR31903:SF6">
    <property type="entry name" value="F12F1.11-RELATED"/>
    <property type="match status" value="1"/>
</dbReference>
<dbReference type="GO" id="GO:0006850">
    <property type="term" value="P:pyruvate import into mitochondria"/>
    <property type="evidence" value="ECO:0007669"/>
    <property type="project" value="InterPro"/>
</dbReference>
<evidence type="ECO:0000256" key="6">
    <source>
        <dbReference type="ARBA" id="ARBA00022989"/>
    </source>
</evidence>
<keyword evidence="6" id="KW-1133">Transmembrane helix</keyword>
<proteinExistence type="inferred from homology"/>
<evidence type="ECO:0000313" key="11">
    <source>
        <dbReference type="EMBL" id="KAF7151673.1"/>
    </source>
</evidence>
<evidence type="ECO:0000256" key="8">
    <source>
        <dbReference type="ARBA" id="ARBA00023136"/>
    </source>
</evidence>
<protein>
    <recommendedName>
        <fullName evidence="9">Mitochondrial pyruvate carrier</fullName>
    </recommendedName>
</protein>
<feature type="region of interest" description="Disordered" evidence="10">
    <location>
        <begin position="118"/>
        <end position="144"/>
    </location>
</feature>
<organism evidence="11 12">
    <name type="scientific">Rhododendron simsii</name>
    <name type="common">Sims's rhododendron</name>
    <dbReference type="NCBI Taxonomy" id="118357"/>
    <lineage>
        <taxon>Eukaryota</taxon>
        <taxon>Viridiplantae</taxon>
        <taxon>Streptophyta</taxon>
        <taxon>Embryophyta</taxon>
        <taxon>Tracheophyta</taxon>
        <taxon>Spermatophyta</taxon>
        <taxon>Magnoliopsida</taxon>
        <taxon>eudicotyledons</taxon>
        <taxon>Gunneridae</taxon>
        <taxon>Pentapetalae</taxon>
        <taxon>asterids</taxon>
        <taxon>Ericales</taxon>
        <taxon>Ericaceae</taxon>
        <taxon>Ericoideae</taxon>
        <taxon>Rhodoreae</taxon>
        <taxon>Rhododendron</taxon>
    </lineage>
</organism>
<comment type="function">
    <text evidence="9">Mediates the uptake of pyruvate into mitochondria.</text>
</comment>
<dbReference type="Pfam" id="PF03650">
    <property type="entry name" value="MPC"/>
    <property type="match status" value="1"/>
</dbReference>
<dbReference type="GO" id="GO:0005743">
    <property type="term" value="C:mitochondrial inner membrane"/>
    <property type="evidence" value="ECO:0007669"/>
    <property type="project" value="UniProtKB-SubCell"/>
</dbReference>
<dbReference type="EMBL" id="WJXA01000002">
    <property type="protein sequence ID" value="KAF7151673.1"/>
    <property type="molecule type" value="Genomic_DNA"/>
</dbReference>
<dbReference type="PANTHER" id="PTHR31903">
    <property type="entry name" value="F12F1.11-RELATED"/>
    <property type="match status" value="1"/>
</dbReference>
<evidence type="ECO:0000256" key="9">
    <source>
        <dbReference type="RuleBase" id="RU363100"/>
    </source>
</evidence>
<comment type="caution">
    <text evidence="11">The sequence shown here is derived from an EMBL/GenBank/DDBJ whole genome shotgun (WGS) entry which is preliminary data.</text>
</comment>
<comment type="similarity">
    <text evidence="2 9">Belongs to the mitochondrial pyruvate carrier (MPC) (TC 2.A.105) family.</text>
</comment>
<dbReference type="InterPro" id="IPR005336">
    <property type="entry name" value="MPC"/>
</dbReference>
<evidence type="ECO:0000256" key="1">
    <source>
        <dbReference type="ARBA" id="ARBA00004448"/>
    </source>
</evidence>
<keyword evidence="3 9" id="KW-0813">Transport</keyword>
<dbReference type="OrthoDB" id="1937859at2759"/>
<evidence type="ECO:0000256" key="4">
    <source>
        <dbReference type="ARBA" id="ARBA00022692"/>
    </source>
</evidence>
<accession>A0A834HCY3</accession>
<keyword evidence="8" id="KW-0472">Membrane</keyword>
<keyword evidence="5 9" id="KW-0999">Mitochondrion inner membrane</keyword>
<name>A0A834HCY3_RHOSS</name>
<keyword evidence="12" id="KW-1185">Reference proteome</keyword>